<protein>
    <submittedName>
        <fullName evidence="17">TonB-dependent receptor</fullName>
    </submittedName>
</protein>
<dbReference type="eggNOG" id="COG4774">
    <property type="taxonomic scope" value="Bacteria"/>
</dbReference>
<evidence type="ECO:0000256" key="9">
    <source>
        <dbReference type="ARBA" id="ARBA00023077"/>
    </source>
</evidence>
<dbReference type="EMBL" id="JMIW01000003">
    <property type="protein sequence ID" value="KEO90211.1"/>
    <property type="molecule type" value="Genomic_DNA"/>
</dbReference>
<evidence type="ECO:0000256" key="3">
    <source>
        <dbReference type="ARBA" id="ARBA00022452"/>
    </source>
</evidence>
<evidence type="ECO:0000256" key="8">
    <source>
        <dbReference type="ARBA" id="ARBA00023065"/>
    </source>
</evidence>
<name>A0A074M661_ERYLO</name>
<evidence type="ECO:0000256" key="2">
    <source>
        <dbReference type="ARBA" id="ARBA00022448"/>
    </source>
</evidence>
<dbReference type="InterPro" id="IPR039426">
    <property type="entry name" value="TonB-dep_rcpt-like"/>
</dbReference>
<dbReference type="GO" id="GO:0009279">
    <property type="term" value="C:cell outer membrane"/>
    <property type="evidence" value="ECO:0007669"/>
    <property type="project" value="UniProtKB-SubCell"/>
</dbReference>
<evidence type="ECO:0000256" key="13">
    <source>
        <dbReference type="RuleBase" id="RU003357"/>
    </source>
</evidence>
<keyword evidence="4" id="KW-0410">Iron transport</keyword>
<dbReference type="SUPFAM" id="SSF56935">
    <property type="entry name" value="Porins"/>
    <property type="match status" value="1"/>
</dbReference>
<feature type="domain" description="TonB-dependent receptor plug" evidence="16">
    <location>
        <begin position="74"/>
        <end position="170"/>
    </location>
</feature>
<keyword evidence="8" id="KW-0406">Ion transport</keyword>
<proteinExistence type="inferred from homology"/>
<feature type="domain" description="TonB-dependent receptor-like beta-barrel" evidence="15">
    <location>
        <begin position="242"/>
        <end position="706"/>
    </location>
</feature>
<keyword evidence="6 14" id="KW-0732">Signal</keyword>
<feature type="chain" id="PRO_5001698509" evidence="14">
    <location>
        <begin position="25"/>
        <end position="737"/>
    </location>
</feature>
<evidence type="ECO:0000256" key="4">
    <source>
        <dbReference type="ARBA" id="ARBA00022496"/>
    </source>
</evidence>
<dbReference type="InterPro" id="IPR036942">
    <property type="entry name" value="Beta-barrel_TonB_sf"/>
</dbReference>
<keyword evidence="10 12" id="KW-0472">Membrane</keyword>
<gene>
    <name evidence="17" type="ORF">EH31_08975</name>
</gene>
<keyword evidence="2 12" id="KW-0813">Transport</keyword>
<keyword evidence="5 12" id="KW-0812">Transmembrane</keyword>
<dbReference type="Pfam" id="PF00593">
    <property type="entry name" value="TonB_dep_Rec_b-barrel"/>
    <property type="match status" value="1"/>
</dbReference>
<keyword evidence="7" id="KW-0408">Iron</keyword>
<dbReference type="CDD" id="cd01347">
    <property type="entry name" value="ligand_gated_channel"/>
    <property type="match status" value="1"/>
</dbReference>
<dbReference type="Proteomes" id="UP000027647">
    <property type="component" value="Unassembled WGS sequence"/>
</dbReference>
<keyword evidence="17" id="KW-0675">Receptor</keyword>
<evidence type="ECO:0000256" key="1">
    <source>
        <dbReference type="ARBA" id="ARBA00004571"/>
    </source>
</evidence>
<dbReference type="STRING" id="1044.EH31_08975"/>
<dbReference type="InterPro" id="IPR000531">
    <property type="entry name" value="Beta-barrel_TonB"/>
</dbReference>
<dbReference type="PANTHER" id="PTHR32552">
    <property type="entry name" value="FERRICHROME IRON RECEPTOR-RELATED"/>
    <property type="match status" value="1"/>
</dbReference>
<keyword evidence="18" id="KW-1185">Reference proteome</keyword>
<evidence type="ECO:0000259" key="16">
    <source>
        <dbReference type="Pfam" id="PF07715"/>
    </source>
</evidence>
<evidence type="ECO:0000313" key="17">
    <source>
        <dbReference type="EMBL" id="KEO90211.1"/>
    </source>
</evidence>
<organism evidence="17 18">
    <name type="scientific">Erythrobacter longus</name>
    <dbReference type="NCBI Taxonomy" id="1044"/>
    <lineage>
        <taxon>Bacteria</taxon>
        <taxon>Pseudomonadati</taxon>
        <taxon>Pseudomonadota</taxon>
        <taxon>Alphaproteobacteria</taxon>
        <taxon>Sphingomonadales</taxon>
        <taxon>Erythrobacteraceae</taxon>
        <taxon>Erythrobacter/Porphyrobacter group</taxon>
        <taxon>Erythrobacter</taxon>
    </lineage>
</organism>
<evidence type="ECO:0000256" key="12">
    <source>
        <dbReference type="PROSITE-ProRule" id="PRU01360"/>
    </source>
</evidence>
<comment type="caution">
    <text evidence="17">The sequence shown here is derived from an EMBL/GenBank/DDBJ whole genome shotgun (WGS) entry which is preliminary data.</text>
</comment>
<dbReference type="GO" id="GO:0015344">
    <property type="term" value="F:siderophore uptake transmembrane transporter activity"/>
    <property type="evidence" value="ECO:0007669"/>
    <property type="project" value="TreeGrafter"/>
</dbReference>
<dbReference type="AlphaFoldDB" id="A0A074M661"/>
<accession>A0A074M661</accession>
<evidence type="ECO:0000256" key="5">
    <source>
        <dbReference type="ARBA" id="ARBA00022692"/>
    </source>
</evidence>
<keyword evidence="9 13" id="KW-0798">TonB box</keyword>
<dbReference type="PANTHER" id="PTHR32552:SF68">
    <property type="entry name" value="FERRICHROME OUTER MEMBRANE TRANSPORTER_PHAGE RECEPTOR"/>
    <property type="match status" value="1"/>
</dbReference>
<comment type="similarity">
    <text evidence="12 13">Belongs to the TonB-dependent receptor family.</text>
</comment>
<keyword evidence="11 12" id="KW-0998">Cell outer membrane</keyword>
<dbReference type="Gene3D" id="2.40.170.20">
    <property type="entry name" value="TonB-dependent receptor, beta-barrel domain"/>
    <property type="match status" value="1"/>
</dbReference>
<comment type="subcellular location">
    <subcellularLocation>
        <location evidence="1 12">Cell outer membrane</location>
        <topology evidence="1 12">Multi-pass membrane protein</topology>
    </subcellularLocation>
</comment>
<evidence type="ECO:0000259" key="15">
    <source>
        <dbReference type="Pfam" id="PF00593"/>
    </source>
</evidence>
<evidence type="ECO:0000256" key="7">
    <source>
        <dbReference type="ARBA" id="ARBA00023004"/>
    </source>
</evidence>
<dbReference type="PROSITE" id="PS52016">
    <property type="entry name" value="TONB_DEPENDENT_REC_3"/>
    <property type="match status" value="1"/>
</dbReference>
<keyword evidence="3 12" id="KW-1134">Transmembrane beta strand</keyword>
<sequence length="737" mass="81068">MLTTHLARTALLIGCAAIAFPAAAETKTESDAGRNAPLITDAGPIMETQGNDILVTGDILQSSAVNSVKTPTPIIDVPQSLSITTEQQIQDRGWVSIGEIIDYTPGVNTSQGEGHRDAIVFRGVRSTADFFIDGARDDVQYYRSLYNIEQVEILRGPNALLFGRGGAGGVLNRVTKKGEFNTNFAGGQVAVDTFGEFSVFADFNLSSSDTAAFRLNAAYESLNNHRDLYDGERIGINPTARFALGEDTIVDVAYEYANHRRFVDRGIPTGADGRPVEALDRVTFGTQQENFNDLEAHILRANVAHNFSDNWKGVFNAFYGDFDKVYSNFFNSDYDPATNRIELDGYIDSTFRENLILSGNLIGEFETGSLAHTLLIGGEYINTSSDQDRFNSRFDTSVQDAANGVVDPFFGAARSDLAIFFANRPLALRANTGTLADGRTTTNDFTTDLNDFTQVDIDVVSLYIQDEIEITDWLNVIVGGRFDSFDITVNNVPAAEIRTRKDEEFSPRGGIILKPQENISIYASYSESFLPRSGEQFTDINGANNALDPDRFENLEAGVKWDFANDLSLTAAIFEIRQSSPQPNDNDAATLDIIDSEIQGFELQLQGEVLPGWTVIAGYSYLDGEQVDRLGPTDLRPRELPENTFSIWNQVEVTERFGIGLGLTHQDESFVNNGNTAVLPAYTRIDAAAFYDVSDNVRVQVNIENLTDTTYFPNSHSTHEVTVGAPLNARFAITGRF</sequence>
<dbReference type="InterPro" id="IPR037066">
    <property type="entry name" value="Plug_dom_sf"/>
</dbReference>
<evidence type="ECO:0000313" key="18">
    <source>
        <dbReference type="Proteomes" id="UP000027647"/>
    </source>
</evidence>
<evidence type="ECO:0000256" key="10">
    <source>
        <dbReference type="ARBA" id="ARBA00023136"/>
    </source>
</evidence>
<evidence type="ECO:0000256" key="11">
    <source>
        <dbReference type="ARBA" id="ARBA00023237"/>
    </source>
</evidence>
<evidence type="ECO:0000256" key="14">
    <source>
        <dbReference type="SAM" id="SignalP"/>
    </source>
</evidence>
<dbReference type="Pfam" id="PF07715">
    <property type="entry name" value="Plug"/>
    <property type="match status" value="1"/>
</dbReference>
<feature type="signal peptide" evidence="14">
    <location>
        <begin position="1"/>
        <end position="24"/>
    </location>
</feature>
<dbReference type="InterPro" id="IPR012910">
    <property type="entry name" value="Plug_dom"/>
</dbReference>
<evidence type="ECO:0000256" key="6">
    <source>
        <dbReference type="ARBA" id="ARBA00022729"/>
    </source>
</evidence>
<reference evidence="17 18" key="1">
    <citation type="submission" date="2014-04" db="EMBL/GenBank/DDBJ databases">
        <title>A comprehensive comparison of genomes of Erythrobacter spp. strains.</title>
        <authorList>
            <person name="Zheng Q."/>
        </authorList>
    </citation>
    <scope>NUCLEOTIDE SEQUENCE [LARGE SCALE GENOMIC DNA]</scope>
    <source>
        <strain evidence="17 18">DSM 6997</strain>
    </source>
</reference>
<dbReference type="Gene3D" id="2.170.130.10">
    <property type="entry name" value="TonB-dependent receptor, plug domain"/>
    <property type="match status" value="1"/>
</dbReference>